<evidence type="ECO:0000313" key="2">
    <source>
        <dbReference type="Proteomes" id="UP000054324"/>
    </source>
</evidence>
<gene>
    <name evidence="1" type="ORF">T265_03735</name>
</gene>
<dbReference type="Proteomes" id="UP000054324">
    <property type="component" value="Unassembled WGS sequence"/>
</dbReference>
<accession>A0A074ZV59</accession>
<reference evidence="1 2" key="1">
    <citation type="submission" date="2013-11" db="EMBL/GenBank/DDBJ databases">
        <title>Opisthorchis viverrini - life in the bile duct.</title>
        <authorList>
            <person name="Young N.D."/>
            <person name="Nagarajan N."/>
            <person name="Lin S.J."/>
            <person name="Korhonen P.K."/>
            <person name="Jex A.R."/>
            <person name="Hall R.S."/>
            <person name="Safavi-Hemami H."/>
            <person name="Kaewkong W."/>
            <person name="Bertrand D."/>
            <person name="Gao S."/>
            <person name="Seet Q."/>
            <person name="Wongkham S."/>
            <person name="Teh B.T."/>
            <person name="Wongkham C."/>
            <person name="Intapan P.M."/>
            <person name="Maleewong W."/>
            <person name="Yang X."/>
            <person name="Hu M."/>
            <person name="Wang Z."/>
            <person name="Hofmann A."/>
            <person name="Sternberg P.W."/>
            <person name="Tan P."/>
            <person name="Wang J."/>
            <person name="Gasser R.B."/>
        </authorList>
    </citation>
    <scope>NUCLEOTIDE SEQUENCE [LARGE SCALE GENOMIC DNA]</scope>
</reference>
<proteinExistence type="predicted"/>
<organism evidence="1 2">
    <name type="scientific">Opisthorchis viverrini</name>
    <name type="common">Southeast Asian liver fluke</name>
    <dbReference type="NCBI Taxonomy" id="6198"/>
    <lineage>
        <taxon>Eukaryota</taxon>
        <taxon>Metazoa</taxon>
        <taxon>Spiralia</taxon>
        <taxon>Lophotrochozoa</taxon>
        <taxon>Platyhelminthes</taxon>
        <taxon>Trematoda</taxon>
        <taxon>Digenea</taxon>
        <taxon>Opisthorchiida</taxon>
        <taxon>Opisthorchiata</taxon>
        <taxon>Opisthorchiidae</taxon>
        <taxon>Opisthorchis</taxon>
    </lineage>
</organism>
<dbReference type="RefSeq" id="XP_009166546.1">
    <property type="nucleotide sequence ID" value="XM_009168282.1"/>
</dbReference>
<dbReference type="CTD" id="20317922"/>
<dbReference type="GeneID" id="20317922"/>
<keyword evidence="2" id="KW-1185">Reference proteome</keyword>
<protein>
    <submittedName>
        <fullName evidence="1">Uncharacterized protein</fullName>
    </submittedName>
</protein>
<name>A0A074ZV59_OPIVI</name>
<sequence>MCRPVSKIDRSTLKSTKLQTTIFIMTAVHFTKPPGIKSRSKIPRRNRDCYYALSEGWRDQSPNLEKIRTRRNATRGRTNFCGAAVCLRPLEQGLDAALLVVYWVHLDPLLEVQTTVYKAPQPHMEQTFIWLRSQQQILKRIAQKTSSGATLLSRISRQKQQKRTQRHSNWENPSAWFKLVTYDVASSKTPRNHVINDLQLICTSQFLAIPVTNHGIVLLPLFYIPKVENYHLEKSIAHSRNPATSPTTPVAEH</sequence>
<dbReference type="AlphaFoldDB" id="A0A074ZV59"/>
<dbReference type="EMBL" id="KL596673">
    <property type="protein sequence ID" value="KER29717.1"/>
    <property type="molecule type" value="Genomic_DNA"/>
</dbReference>
<evidence type="ECO:0000313" key="1">
    <source>
        <dbReference type="EMBL" id="KER29717.1"/>
    </source>
</evidence>
<dbReference type="KEGG" id="ovi:T265_03735"/>